<comment type="similarity">
    <text evidence="1">Belongs to the 14-3-3 family.</text>
</comment>
<proteinExistence type="inferred from homology"/>
<comment type="caution">
    <text evidence="3">The sequence shown here is derived from an EMBL/GenBank/DDBJ whole genome shotgun (WGS) entry which is preliminary data.</text>
</comment>
<dbReference type="AlphaFoldDB" id="A0A820GL34"/>
<feature type="domain" description="14-3-3" evidence="2">
    <location>
        <begin position="4"/>
        <end position="243"/>
    </location>
</feature>
<evidence type="ECO:0000313" key="3">
    <source>
        <dbReference type="EMBL" id="CAF4278950.1"/>
    </source>
</evidence>
<evidence type="ECO:0000313" key="4">
    <source>
        <dbReference type="Proteomes" id="UP000663873"/>
    </source>
</evidence>
<reference evidence="3" key="1">
    <citation type="submission" date="2021-02" db="EMBL/GenBank/DDBJ databases">
        <authorList>
            <person name="Nowell W R."/>
        </authorList>
    </citation>
    <scope>NUCLEOTIDE SEQUENCE</scope>
</reference>
<dbReference type="Proteomes" id="UP000663873">
    <property type="component" value="Unassembled WGS sequence"/>
</dbReference>
<dbReference type="Gene3D" id="1.20.190.20">
    <property type="entry name" value="14-3-3 domain"/>
    <property type="match status" value="1"/>
</dbReference>
<accession>A0A820GL34</accession>
<dbReference type="InterPro" id="IPR000308">
    <property type="entry name" value="14-3-3"/>
</dbReference>
<dbReference type="SUPFAM" id="SSF48445">
    <property type="entry name" value="14-3-3 protein"/>
    <property type="match status" value="1"/>
</dbReference>
<dbReference type="InterPro" id="IPR036815">
    <property type="entry name" value="14-3-3_dom_sf"/>
</dbReference>
<dbReference type="Pfam" id="PF00244">
    <property type="entry name" value="14-3-3"/>
    <property type="match status" value="1"/>
</dbReference>
<evidence type="ECO:0000256" key="1">
    <source>
        <dbReference type="ARBA" id="ARBA00006141"/>
    </source>
</evidence>
<protein>
    <recommendedName>
        <fullName evidence="2">14-3-3 domain-containing protein</fullName>
    </recommendedName>
</protein>
<evidence type="ECO:0000259" key="2">
    <source>
        <dbReference type="SMART" id="SM00101"/>
    </source>
</evidence>
<keyword evidence="4" id="KW-1185">Reference proteome</keyword>
<dbReference type="SMART" id="SM00101">
    <property type="entry name" value="14_3_3"/>
    <property type="match status" value="1"/>
</dbReference>
<gene>
    <name evidence="3" type="ORF">UJA718_LOCUS11261</name>
</gene>
<dbReference type="EMBL" id="CAJOBP010001370">
    <property type="protein sequence ID" value="CAF4278950.1"/>
    <property type="molecule type" value="Genomic_DNA"/>
</dbReference>
<organism evidence="3 4">
    <name type="scientific">Rotaria socialis</name>
    <dbReference type="NCBI Taxonomy" id="392032"/>
    <lineage>
        <taxon>Eukaryota</taxon>
        <taxon>Metazoa</taxon>
        <taxon>Spiralia</taxon>
        <taxon>Gnathifera</taxon>
        <taxon>Rotifera</taxon>
        <taxon>Eurotatoria</taxon>
        <taxon>Bdelloidea</taxon>
        <taxon>Philodinida</taxon>
        <taxon>Philodinidae</taxon>
        <taxon>Rotaria</taxon>
    </lineage>
</organism>
<dbReference type="PRINTS" id="PR00305">
    <property type="entry name" value="1433ZETA"/>
</dbReference>
<dbReference type="InterPro" id="IPR023410">
    <property type="entry name" value="14-3-3_domain"/>
</dbReference>
<dbReference type="PANTHER" id="PTHR18860">
    <property type="entry name" value="14-3-3 PROTEIN"/>
    <property type="match status" value="1"/>
</dbReference>
<name>A0A820GL34_9BILA</name>
<sequence>MMNKDEYVQLAQFAEQTERYDEMVTAMKRVVKLKNELTCEERNLLSVAYKNLVGAHRSSWRVISSIEQTAQGSEWKQQIVKEYREKIENELKDCCREVLNLLDESLILTAGTTESKVFYFKMKSDYYRYLAEIATGDERQKMIEESRCAFKNYTDLITSGMKATDPIRLGLALSSATFLYEIINDRATACVIAKQAFDDALAELDSLDEDSYKDATLLMQLLRDNLTVSIAPSICDLNSNLSLSTFLSCGPAMQMVSMDSSVLVFLSQWKTTNLPFYQITTTTLNDKKLNIQEEMIMFCRHVCADNKADLHTIGEFETYYDACSAIFWYTRDSFLYRLWNKALREHSMRYFIKDIHLALIEKHILQQRISKNSSTKEILYRGQMMAIEELKSDWTK</sequence>